<comment type="caution">
    <text evidence="4">The sequence shown here is derived from an EMBL/GenBank/DDBJ whole genome shotgun (WGS) entry which is preliminary data.</text>
</comment>
<evidence type="ECO:0000256" key="1">
    <source>
        <dbReference type="ARBA" id="ARBA00022801"/>
    </source>
</evidence>
<dbReference type="Proteomes" id="UP000309450">
    <property type="component" value="Unassembled WGS sequence"/>
</dbReference>
<protein>
    <submittedName>
        <fullName evidence="4">CocE/NonD family hydrolase</fullName>
    </submittedName>
</protein>
<dbReference type="Gene3D" id="2.60.120.260">
    <property type="entry name" value="Galactose-binding domain-like"/>
    <property type="match status" value="1"/>
</dbReference>
<dbReference type="SUPFAM" id="SSF53474">
    <property type="entry name" value="alpha/beta-Hydrolases"/>
    <property type="match status" value="1"/>
</dbReference>
<dbReference type="AlphaFoldDB" id="A0A4S3MT06"/>
<dbReference type="Gene3D" id="1.10.3020.10">
    <property type="entry name" value="alpha-amino acid ester hydrolase ( Helical cap domain)"/>
    <property type="match status" value="1"/>
</dbReference>
<dbReference type="PANTHER" id="PTHR43056">
    <property type="entry name" value="PEPTIDASE S9 PROLYL OLIGOPEPTIDASE"/>
    <property type="match status" value="1"/>
</dbReference>
<dbReference type="NCBIfam" id="TIGR00976">
    <property type="entry name" value="CocE_NonD"/>
    <property type="match status" value="1"/>
</dbReference>
<dbReference type="SMART" id="SM00939">
    <property type="entry name" value="PepX_C"/>
    <property type="match status" value="1"/>
</dbReference>
<dbReference type="InterPro" id="IPR050585">
    <property type="entry name" value="Xaa-Pro_dipeptidyl-ppase/CocE"/>
</dbReference>
<dbReference type="InterPro" id="IPR013736">
    <property type="entry name" value="Xaa-Pro_dipept_C"/>
</dbReference>
<sequence>MTTVRTQFPHPVEVVENLFIPLPDGTRLAAKLWRPAGADPVPAILEYLPYRKHDGTRTRDQGLHMYLAGHGYACLRVDIRGTGESEGVIVDEYTPVEQKDGSDVIAWIAAQDWCDGQVAMIGISWGGFNGLQIAARQPPALKTVIAVGFTDDRYATDVHYIGGCLSKDNIDWSGTMMASQDLPPDPAIHGPAWRDIWMDRIRANRPWGLTWLAHQRRDGYWRQGSVCEVFAAIRVPVYAVSGWADNYSEAVPRLLAGLSSPCRGLIGPWAHSFPHDVTVEPAIGWLQEVIRWCDHWMKGRDTGIMDEPALRVWMQDSVPPATCYRHRPGRWVGEDAWPSPRIRWEALHPVGGRLAAAPQAGLARVRSPLWVGLAAGEIGRYGDEADWPTDQREDDAGSLVWQSEPLPDRVEILGAPRLTLRVASDRPLALAAVRLNDVAPDGSSTRVTLGLLNLTHHKGHDRPEPLTPGEFITVVVELDDIAHAFPAGHRIGLSLSSTYWPIAWPSPELTMLTVDCGQTRLDVPVRPPRAADAALRAFDPPEHAPQSPVTDHPVTPGHPRRVTRDLLTGRITVDFPRWTYDHTMTDIGIRQASEGFARYEIIDGDPLSACLVTRYRVSQIRADATLGHESETRLSCDATHFHLSAWLRITENGHEVFRRAWNEAIQRDHI</sequence>
<dbReference type="EMBL" id="SSND01000001">
    <property type="protein sequence ID" value="THD85617.1"/>
    <property type="molecule type" value="Genomic_DNA"/>
</dbReference>
<evidence type="ECO:0000259" key="3">
    <source>
        <dbReference type="SMART" id="SM00939"/>
    </source>
</evidence>
<dbReference type="GO" id="GO:0008239">
    <property type="term" value="F:dipeptidyl-peptidase activity"/>
    <property type="evidence" value="ECO:0007669"/>
    <property type="project" value="InterPro"/>
</dbReference>
<gene>
    <name evidence="4" type="ORF">E7811_07985</name>
</gene>
<dbReference type="Pfam" id="PF02129">
    <property type="entry name" value="Peptidase_S15"/>
    <property type="match status" value="1"/>
</dbReference>
<name>A0A4S3MT06_9RHOB</name>
<keyword evidence="5" id="KW-1185">Reference proteome</keyword>
<keyword evidence="1 4" id="KW-0378">Hydrolase</keyword>
<organism evidence="4 5">
    <name type="scientific">Aliigemmobacter aestuarii</name>
    <dbReference type="NCBI Taxonomy" id="1445661"/>
    <lineage>
        <taxon>Bacteria</taxon>
        <taxon>Pseudomonadati</taxon>
        <taxon>Pseudomonadota</taxon>
        <taxon>Alphaproteobacteria</taxon>
        <taxon>Rhodobacterales</taxon>
        <taxon>Paracoccaceae</taxon>
        <taxon>Aliigemmobacter</taxon>
    </lineage>
</organism>
<dbReference type="InterPro" id="IPR008979">
    <property type="entry name" value="Galactose-bd-like_sf"/>
</dbReference>
<dbReference type="RefSeq" id="WP_136393988.1">
    <property type="nucleotide sequence ID" value="NZ_SSND01000001.1"/>
</dbReference>
<evidence type="ECO:0000313" key="5">
    <source>
        <dbReference type="Proteomes" id="UP000309450"/>
    </source>
</evidence>
<evidence type="ECO:0000256" key="2">
    <source>
        <dbReference type="SAM" id="MobiDB-lite"/>
    </source>
</evidence>
<dbReference type="SUPFAM" id="SSF49785">
    <property type="entry name" value="Galactose-binding domain-like"/>
    <property type="match status" value="1"/>
</dbReference>
<reference evidence="4 5" key="1">
    <citation type="submission" date="2019-04" db="EMBL/GenBank/DDBJ databases">
        <title>Draft genome sequence of Gemmobacter aestuarii sp. nov.</title>
        <authorList>
            <person name="Hameed A."/>
            <person name="Lin S.-Y."/>
            <person name="Shahina M."/>
            <person name="Lai W.-A."/>
            <person name="Young C.-C."/>
        </authorList>
    </citation>
    <scope>NUCLEOTIDE SEQUENCE [LARGE SCALE GENOMIC DNA]</scope>
    <source>
        <strain evidence="4 5">CC-PW-75</strain>
    </source>
</reference>
<accession>A0A4S3MT06</accession>
<feature type="region of interest" description="Disordered" evidence="2">
    <location>
        <begin position="539"/>
        <end position="561"/>
    </location>
</feature>
<evidence type="ECO:0000313" key="4">
    <source>
        <dbReference type="EMBL" id="THD85617.1"/>
    </source>
</evidence>
<proteinExistence type="predicted"/>
<dbReference type="PANTHER" id="PTHR43056:SF10">
    <property type="entry name" value="COCE_NOND FAMILY, PUTATIVE (AFU_ORTHOLOGUE AFUA_7G00600)-RELATED"/>
    <property type="match status" value="1"/>
</dbReference>
<dbReference type="InterPro" id="IPR000383">
    <property type="entry name" value="Xaa-Pro-like_dom"/>
</dbReference>
<dbReference type="Gene3D" id="3.40.50.1820">
    <property type="entry name" value="alpha/beta hydrolase"/>
    <property type="match status" value="1"/>
</dbReference>
<dbReference type="InterPro" id="IPR029058">
    <property type="entry name" value="AB_hydrolase_fold"/>
</dbReference>
<dbReference type="OrthoDB" id="9806163at2"/>
<dbReference type="Pfam" id="PF08530">
    <property type="entry name" value="PepX_C"/>
    <property type="match status" value="1"/>
</dbReference>
<dbReference type="InterPro" id="IPR005674">
    <property type="entry name" value="CocE/Ser_esterase"/>
</dbReference>
<feature type="domain" description="Xaa-Pro dipeptidyl-peptidase C-terminal" evidence="3">
    <location>
        <begin position="290"/>
        <end position="544"/>
    </location>
</feature>